<dbReference type="InterPro" id="IPR018219">
    <property type="entry name" value="Tpx_CS"/>
</dbReference>
<keyword evidence="4" id="KW-0575">Peroxidase</keyword>
<dbReference type="GO" id="GO:0004601">
    <property type="term" value="F:peroxidase activity"/>
    <property type="evidence" value="ECO:0007669"/>
    <property type="project" value="UniProtKB-KW"/>
</dbReference>
<dbReference type="Gene3D" id="3.40.30.10">
    <property type="entry name" value="Glutaredoxin"/>
    <property type="match status" value="1"/>
</dbReference>
<evidence type="ECO:0000256" key="2">
    <source>
        <dbReference type="ARBA" id="ARBA00023284"/>
    </source>
</evidence>
<dbReference type="OrthoDB" id="9781543at2"/>
<evidence type="ECO:0000313" key="5">
    <source>
        <dbReference type="Proteomes" id="UP000011134"/>
    </source>
</evidence>
<name>L8JG76_9GAMM</name>
<dbReference type="PANTHER" id="PTHR43110:SF1">
    <property type="entry name" value="THIOL PEROXIDASE"/>
    <property type="match status" value="1"/>
</dbReference>
<dbReference type="InterPro" id="IPR050455">
    <property type="entry name" value="Tpx_Peroxidase_subfamily"/>
</dbReference>
<dbReference type="SUPFAM" id="SSF52833">
    <property type="entry name" value="Thioredoxin-like"/>
    <property type="match status" value="1"/>
</dbReference>
<reference evidence="4 5" key="1">
    <citation type="submission" date="2012-12" db="EMBL/GenBank/DDBJ databases">
        <title>Genome Assembly of Photobacterium sp. AK15.</title>
        <authorList>
            <person name="Khatri I."/>
            <person name="Vaidya B."/>
            <person name="Srinivas T.N.R."/>
            <person name="Subramanian S."/>
            <person name="Pinnaka A."/>
        </authorList>
    </citation>
    <scope>NUCLEOTIDE SEQUENCE [LARGE SCALE GENOMIC DNA]</scope>
    <source>
        <strain evidence="4 5">AK15</strain>
    </source>
</reference>
<dbReference type="PANTHER" id="PTHR43110">
    <property type="entry name" value="THIOL PEROXIDASE"/>
    <property type="match status" value="1"/>
</dbReference>
<keyword evidence="1" id="KW-1015">Disulfide bond</keyword>
<gene>
    <name evidence="4" type="ORF">C942_04135</name>
</gene>
<keyword evidence="4" id="KW-0560">Oxidoreductase</keyword>
<feature type="domain" description="Redoxin" evidence="3">
    <location>
        <begin position="18"/>
        <end position="145"/>
    </location>
</feature>
<dbReference type="Pfam" id="PF08534">
    <property type="entry name" value="Redoxin"/>
    <property type="match status" value="1"/>
</dbReference>
<keyword evidence="5" id="KW-1185">Reference proteome</keyword>
<dbReference type="PROSITE" id="PS01265">
    <property type="entry name" value="TPX"/>
    <property type="match status" value="1"/>
</dbReference>
<dbReference type="InterPro" id="IPR036249">
    <property type="entry name" value="Thioredoxin-like_sf"/>
</dbReference>
<evidence type="ECO:0000313" key="4">
    <source>
        <dbReference type="EMBL" id="ELR66437.1"/>
    </source>
</evidence>
<accession>L8JG76</accession>
<evidence type="ECO:0000256" key="1">
    <source>
        <dbReference type="ARBA" id="ARBA00023157"/>
    </source>
</evidence>
<dbReference type="InterPro" id="IPR013740">
    <property type="entry name" value="Redoxin"/>
</dbReference>
<protein>
    <submittedName>
        <fullName evidence="4">Thiol peroxidase, Tpx-type</fullName>
    </submittedName>
</protein>
<proteinExistence type="predicted"/>
<dbReference type="Proteomes" id="UP000011134">
    <property type="component" value="Unassembled WGS sequence"/>
</dbReference>
<sequence>MSIASHKVDGLACKFPNAGTQAPCFILADNSNTDISLSDLEGKNILLNIIPSIHIAEWAQSLRDLNLLAGRNKHIHCLCLSADLPFAIEQFCQKEGLDYIHTASFFRDPVFTENYGLQINTGALKGMSAPAVICLNTEGTIIYSRKFPHDNLLHDDKLNGFREAIKALSLQPNVQAEFTV</sequence>
<organism evidence="4 5">
    <name type="scientific">Photobacterium marinum</name>
    <dbReference type="NCBI Taxonomy" id="1056511"/>
    <lineage>
        <taxon>Bacteria</taxon>
        <taxon>Pseudomonadati</taxon>
        <taxon>Pseudomonadota</taxon>
        <taxon>Gammaproteobacteria</taxon>
        <taxon>Vibrionales</taxon>
        <taxon>Vibrionaceae</taxon>
        <taxon>Photobacterium</taxon>
    </lineage>
</organism>
<comment type="caution">
    <text evidence="4">The sequence shown here is derived from an EMBL/GenBank/DDBJ whole genome shotgun (WGS) entry which is preliminary data.</text>
</comment>
<dbReference type="PATRIC" id="fig|1056511.3.peg.965"/>
<evidence type="ECO:0000259" key="3">
    <source>
        <dbReference type="Pfam" id="PF08534"/>
    </source>
</evidence>
<dbReference type="EMBL" id="AMZO01000006">
    <property type="protein sequence ID" value="ELR66437.1"/>
    <property type="molecule type" value="Genomic_DNA"/>
</dbReference>
<keyword evidence="2" id="KW-0676">Redox-active center</keyword>
<dbReference type="RefSeq" id="WP_007463053.1">
    <property type="nucleotide sequence ID" value="NZ_AMZO01000006.1"/>
</dbReference>
<dbReference type="AlphaFoldDB" id="L8JG76"/>